<keyword evidence="3" id="KW-0326">Glycosidase</keyword>
<dbReference type="PANTHER" id="PTHR48081">
    <property type="entry name" value="AB HYDROLASE SUPERFAMILY PROTEIN C4A8.06C"/>
    <property type="match status" value="1"/>
</dbReference>
<keyword evidence="3" id="KW-0624">Polysaccharide degradation</keyword>
<dbReference type="InterPro" id="IPR050300">
    <property type="entry name" value="GDXG_lipolytic_enzyme"/>
</dbReference>
<evidence type="ECO:0000256" key="1">
    <source>
        <dbReference type="ARBA" id="ARBA00022801"/>
    </source>
</evidence>
<feature type="domain" description="BD-FAE-like" evidence="2">
    <location>
        <begin position="12"/>
        <end position="202"/>
    </location>
</feature>
<gene>
    <name evidence="3" type="ORF">FNV0156</name>
</gene>
<dbReference type="SUPFAM" id="SSF53474">
    <property type="entry name" value="alpha/beta-Hydrolases"/>
    <property type="match status" value="1"/>
</dbReference>
<keyword evidence="3" id="KW-0119">Carbohydrate metabolism</keyword>
<dbReference type="AlphaFoldDB" id="Q7P3F6"/>
<evidence type="ECO:0000313" key="4">
    <source>
        <dbReference type="Proteomes" id="UP000006454"/>
    </source>
</evidence>
<dbReference type="Pfam" id="PF20434">
    <property type="entry name" value="BD-FAE"/>
    <property type="match status" value="1"/>
</dbReference>
<reference evidence="3 4" key="1">
    <citation type="journal article" date="2003" name="Genome Res.">
        <title>Genome analysis of F. nucleatum sub spp vincentii and its comparison with the genome of F. nucleatum ATCC 25586.</title>
        <authorList>
            <person name="Kapatral V."/>
            <person name="Ivanova N."/>
            <person name="Anderson I."/>
            <person name="Reznik G."/>
            <person name="Bhattacharyya A."/>
            <person name="Gardner W.L."/>
            <person name="Mikhailova N."/>
            <person name="Lapidus A."/>
            <person name="Larsen N."/>
            <person name="D'Souza M."/>
            <person name="Walunas T."/>
            <person name="Haselkorn R."/>
            <person name="Overbeek R."/>
            <person name="Kyrpides N."/>
        </authorList>
    </citation>
    <scope>NUCLEOTIDE SEQUENCE [LARGE SCALE GENOMIC DNA]</scope>
    <source>
        <strain evidence="3 4">ATCC 49256</strain>
    </source>
</reference>
<name>Q7P3F6_FUSVC</name>
<evidence type="ECO:0000313" key="3">
    <source>
        <dbReference type="EMBL" id="EAA23086.1"/>
    </source>
</evidence>
<dbReference type="InterPro" id="IPR049492">
    <property type="entry name" value="BD-FAE-like_dom"/>
</dbReference>
<dbReference type="EMBL" id="AABF01000257">
    <property type="protein sequence ID" value="EAA23086.1"/>
    <property type="molecule type" value="Genomic_DNA"/>
</dbReference>
<dbReference type="Gene3D" id="3.40.50.1820">
    <property type="entry name" value="alpha/beta hydrolase"/>
    <property type="match status" value="1"/>
</dbReference>
<protein>
    <submittedName>
        <fullName evidence="3">Endo-1,4-beta-xylanase</fullName>
        <ecNumber evidence="3">3.2.1.8</ecNumber>
    </submittedName>
</protein>
<dbReference type="GO" id="GO:0031176">
    <property type="term" value="F:endo-1,4-beta-xylanase activity"/>
    <property type="evidence" value="ECO:0007669"/>
    <property type="project" value="UniProtKB-EC"/>
</dbReference>
<keyword evidence="1 3" id="KW-0378">Hydrolase</keyword>
<dbReference type="PANTHER" id="PTHR48081:SF6">
    <property type="entry name" value="PEPTIDASE S9 PROLYL OLIGOPEPTIDASE CATALYTIC DOMAIN-CONTAINING PROTEIN"/>
    <property type="match status" value="1"/>
</dbReference>
<proteinExistence type="predicted"/>
<dbReference type="EC" id="3.2.1.8" evidence="3"/>
<keyword evidence="3" id="KW-0858">Xylan degradation</keyword>
<organism evidence="3 4">
    <name type="scientific">Fusobacterium vincentii ATCC 49256</name>
    <dbReference type="NCBI Taxonomy" id="209882"/>
    <lineage>
        <taxon>Bacteria</taxon>
        <taxon>Fusobacteriati</taxon>
        <taxon>Fusobacteriota</taxon>
        <taxon>Fusobacteriia</taxon>
        <taxon>Fusobacteriales</taxon>
        <taxon>Fusobacteriaceae</taxon>
        <taxon>Fusobacterium</taxon>
    </lineage>
</organism>
<evidence type="ECO:0000259" key="2">
    <source>
        <dbReference type="Pfam" id="PF20434"/>
    </source>
</evidence>
<comment type="caution">
    <text evidence="3">The sequence shown here is derived from an EMBL/GenBank/DDBJ whole genome shotgun (WGS) entry which is preliminary data.</text>
</comment>
<dbReference type="Proteomes" id="UP000006454">
    <property type="component" value="Unassembled WGS sequence"/>
</dbReference>
<sequence>MNYKNKFIDRQVENFPAVVILGGGGYKEIDTYEIIPVARNLNFLSKGYHSFILDYSIGENSSYPNPLIDVYEAIIFIKQKAEEWHINKDKIILIGFSAGAHLAGLCGTQWKLDSFETLLNNKKKNFKPNAMVLCYPITSMELLRKEKGENVGTNWGKILQDNKEKSDVIKSIDQDTIPTFIWHTRTDGVVSSTQSIKMMEKMNEFNIPYESHIFFDGFHGLSTNDTLTNYKFSVQDGYQPINVDKWFELMINWLNKILNY</sequence>
<dbReference type="InterPro" id="IPR029058">
    <property type="entry name" value="AB_hydrolase_fold"/>
</dbReference>
<dbReference type="GO" id="GO:0045493">
    <property type="term" value="P:xylan catabolic process"/>
    <property type="evidence" value="ECO:0007669"/>
    <property type="project" value="UniProtKB-KW"/>
</dbReference>
<accession>Q7P3F6</accession>